<feature type="transmembrane region" description="Helical" evidence="6">
    <location>
        <begin position="197"/>
        <end position="221"/>
    </location>
</feature>
<dbReference type="OrthoDB" id="5295733at2"/>
<evidence type="ECO:0000313" key="8">
    <source>
        <dbReference type="Proteomes" id="UP000190080"/>
    </source>
</evidence>
<keyword evidence="8" id="KW-1185">Reference proteome</keyword>
<protein>
    <submittedName>
        <fullName evidence="7">Integral membrane protein TerC family protein</fullName>
    </submittedName>
</protein>
<feature type="transmembrane region" description="Helical" evidence="6">
    <location>
        <begin position="43"/>
        <end position="66"/>
    </location>
</feature>
<keyword evidence="3 6" id="KW-0812">Transmembrane</keyword>
<feature type="transmembrane region" description="Helical" evidence="6">
    <location>
        <begin position="137"/>
        <end position="155"/>
    </location>
</feature>
<dbReference type="InterPro" id="IPR022301">
    <property type="entry name" value="Integral_membrane_YjbE"/>
</dbReference>
<proteinExistence type="inferred from homology"/>
<evidence type="ECO:0000256" key="2">
    <source>
        <dbReference type="ARBA" id="ARBA00007511"/>
    </source>
</evidence>
<dbReference type="NCBIfam" id="TIGR03717">
    <property type="entry name" value="R_switched_YjbE"/>
    <property type="match status" value="1"/>
</dbReference>
<dbReference type="Proteomes" id="UP000190080">
    <property type="component" value="Unassembled WGS sequence"/>
</dbReference>
<evidence type="ECO:0000256" key="6">
    <source>
        <dbReference type="SAM" id="Phobius"/>
    </source>
</evidence>
<name>A0A1V4IHD2_9CLOT</name>
<keyword evidence="5 6" id="KW-0472">Membrane</keyword>
<comment type="subcellular location">
    <subcellularLocation>
        <location evidence="1">Membrane</location>
        <topology evidence="1">Multi-pass membrane protein</topology>
    </subcellularLocation>
</comment>
<sequence length="226" mass="24917">MNNSLDFLLGVLEITLLDLTLCGDNIGVIALATRNLPKKFAKLASIIGISVAIILRIYFAACISVFLNIKWLPIKFFGGIILIKVTWDLIKPQKAKENKEIGDNEKFWDAVISVVVADISMSLDNVLAIAGAANGNFMLIVFGILLNIPIIFWGSQVVVNVMNKYGIVIYIGAAILAYTSIKMIIEDDFVGKYIHISNLAAGLLPKIFALITMVYGLYVIYCRKKQ</sequence>
<feature type="transmembrane region" description="Helical" evidence="6">
    <location>
        <begin position="6"/>
        <end position="31"/>
    </location>
</feature>
<dbReference type="EMBL" id="MZGV01000046">
    <property type="protein sequence ID" value="OPJ59336.1"/>
    <property type="molecule type" value="Genomic_DNA"/>
</dbReference>
<dbReference type="GO" id="GO:0016020">
    <property type="term" value="C:membrane"/>
    <property type="evidence" value="ECO:0007669"/>
    <property type="project" value="UniProtKB-SubCell"/>
</dbReference>
<dbReference type="Pfam" id="PF03741">
    <property type="entry name" value="TerC"/>
    <property type="match status" value="1"/>
</dbReference>
<evidence type="ECO:0000256" key="1">
    <source>
        <dbReference type="ARBA" id="ARBA00004141"/>
    </source>
</evidence>
<dbReference type="AlphaFoldDB" id="A0A1V4IHD2"/>
<comment type="caution">
    <text evidence="7">The sequence shown here is derived from an EMBL/GenBank/DDBJ whole genome shotgun (WGS) entry which is preliminary data.</text>
</comment>
<accession>A0A1V4IHD2</accession>
<dbReference type="STRING" id="1450648.CLORY_33450"/>
<evidence type="ECO:0000256" key="3">
    <source>
        <dbReference type="ARBA" id="ARBA00022692"/>
    </source>
</evidence>
<evidence type="ECO:0000256" key="4">
    <source>
        <dbReference type="ARBA" id="ARBA00022989"/>
    </source>
</evidence>
<gene>
    <name evidence="7" type="ORF">CLORY_33450</name>
</gene>
<evidence type="ECO:0000313" key="7">
    <source>
        <dbReference type="EMBL" id="OPJ59336.1"/>
    </source>
</evidence>
<evidence type="ECO:0000256" key="5">
    <source>
        <dbReference type="ARBA" id="ARBA00023136"/>
    </source>
</evidence>
<dbReference type="RefSeq" id="WP_079426586.1">
    <property type="nucleotide sequence ID" value="NZ_MZGV01000046.1"/>
</dbReference>
<dbReference type="PANTHER" id="PTHR30238:SF4">
    <property type="entry name" value="SLL1022 PROTEIN"/>
    <property type="match status" value="1"/>
</dbReference>
<keyword evidence="4 6" id="KW-1133">Transmembrane helix</keyword>
<dbReference type="InterPro" id="IPR005496">
    <property type="entry name" value="Integral_membrane_TerC"/>
</dbReference>
<comment type="similarity">
    <text evidence="2">Belongs to the TerC family.</text>
</comment>
<dbReference type="PANTHER" id="PTHR30238">
    <property type="entry name" value="MEMBRANE BOUND PREDICTED REDOX MODULATOR"/>
    <property type="match status" value="1"/>
</dbReference>
<organism evidence="7 8">
    <name type="scientific">Clostridium oryzae</name>
    <dbReference type="NCBI Taxonomy" id="1450648"/>
    <lineage>
        <taxon>Bacteria</taxon>
        <taxon>Bacillati</taxon>
        <taxon>Bacillota</taxon>
        <taxon>Clostridia</taxon>
        <taxon>Eubacteriales</taxon>
        <taxon>Clostridiaceae</taxon>
        <taxon>Clostridium</taxon>
    </lineage>
</organism>
<reference evidence="7 8" key="1">
    <citation type="submission" date="2017-03" db="EMBL/GenBank/DDBJ databases">
        <title>Genome sequence of Clostridium oryzae DSM 28571.</title>
        <authorList>
            <person name="Poehlein A."/>
            <person name="Daniel R."/>
        </authorList>
    </citation>
    <scope>NUCLEOTIDE SEQUENCE [LARGE SCALE GENOMIC DNA]</scope>
    <source>
        <strain evidence="7 8">DSM 28571</strain>
    </source>
</reference>
<feature type="transmembrane region" description="Helical" evidence="6">
    <location>
        <begin position="167"/>
        <end position="185"/>
    </location>
</feature>